<reference evidence="1" key="1">
    <citation type="submission" date="2024-06" db="EMBL/GenBank/DDBJ databases">
        <title>Intestivirid acquisition increases across infancy in a wild primate population.</title>
        <authorList>
            <person name="Schneider-Creas I.A."/>
            <person name="Moya I.L."/>
            <person name="Chiou K.L."/>
            <person name="Baniel A."/>
            <person name="Azanaw Haile A."/>
            <person name="Kebede F."/>
            <person name="Abebe B."/>
            <person name="Snyder-Mackler N."/>
            <person name="Varsani A."/>
        </authorList>
    </citation>
    <scope>NUCLEOTIDE SEQUENCE</scope>
    <source>
        <strain evidence="1">Int_RNL_2017_0055_MCB</strain>
    </source>
</reference>
<dbReference type="EMBL" id="PP965494">
    <property type="protein sequence ID" value="XCN99990.1"/>
    <property type="molecule type" value="Genomic_DNA"/>
</dbReference>
<organism evidence="1">
    <name type="scientific">Geladintestivirus 4</name>
    <dbReference type="NCBI Taxonomy" id="3233136"/>
    <lineage>
        <taxon>Viruses</taxon>
        <taxon>Duplodnaviria</taxon>
        <taxon>Heunggongvirae</taxon>
        <taxon>Uroviricota</taxon>
        <taxon>Caudoviricetes</taxon>
        <taxon>Crassvirales</taxon>
    </lineage>
</organism>
<sequence>MNVDNISICKEHLVVNVLPNALILVKYNNKSFVNIVI</sequence>
<proteinExistence type="predicted"/>
<accession>A0AAU8MGV8</accession>
<protein>
    <submittedName>
        <fullName evidence="1">Uncharacterized protein</fullName>
    </submittedName>
</protein>
<evidence type="ECO:0000313" key="1">
    <source>
        <dbReference type="EMBL" id="XCN99990.1"/>
    </source>
</evidence>
<name>A0AAU8MGV8_9CAUD</name>